<dbReference type="InterPro" id="IPR001007">
    <property type="entry name" value="VWF_dom"/>
</dbReference>
<keyword evidence="9" id="KW-1185">Reference proteome</keyword>
<name>A0A8X7X8S2_POLSE</name>
<dbReference type="SUPFAM" id="SSF57567">
    <property type="entry name" value="Serine protease inhibitors"/>
    <property type="match status" value="2"/>
</dbReference>
<evidence type="ECO:0000256" key="2">
    <source>
        <dbReference type="ARBA" id="ARBA00022525"/>
    </source>
</evidence>
<dbReference type="EMBL" id="JAATIS010004040">
    <property type="protein sequence ID" value="KAG2463000.1"/>
    <property type="molecule type" value="Genomic_DNA"/>
</dbReference>
<keyword evidence="4" id="KW-1015">Disulfide bond</keyword>
<dbReference type="Proteomes" id="UP000886611">
    <property type="component" value="Unassembled WGS sequence"/>
</dbReference>
<comment type="caution">
    <text evidence="8">The sequence shown here is derived from an EMBL/GenBank/DDBJ whole genome shotgun (WGS) entry which is preliminary data.</text>
</comment>
<dbReference type="Pfam" id="PF25962">
    <property type="entry name" value="TIL_OTOGL_Mucin"/>
    <property type="match status" value="1"/>
</dbReference>
<keyword evidence="3" id="KW-0677">Repeat</keyword>
<evidence type="ECO:0000313" key="8">
    <source>
        <dbReference type="EMBL" id="KAG2463000.1"/>
    </source>
</evidence>
<accession>A0A8X7X8S2</accession>
<dbReference type="CDD" id="cd19941">
    <property type="entry name" value="TIL"/>
    <property type="match status" value="2"/>
</dbReference>
<feature type="region of interest" description="Disordered" evidence="6">
    <location>
        <begin position="1334"/>
        <end position="1368"/>
    </location>
</feature>
<dbReference type="InterPro" id="IPR036084">
    <property type="entry name" value="Ser_inhib-like_sf"/>
</dbReference>
<gene>
    <name evidence="8" type="primary">Muc5b_2</name>
    <name evidence="8" type="ORF">GTO96_0000574</name>
</gene>
<dbReference type="PANTHER" id="PTHR11339:SF408">
    <property type="entry name" value="MUCIN-5B"/>
    <property type="match status" value="1"/>
</dbReference>
<reference evidence="8 9" key="1">
    <citation type="journal article" date="2021" name="Cell">
        <title>Tracing the genetic footprints of vertebrate landing in non-teleost ray-finned fishes.</title>
        <authorList>
            <person name="Bi X."/>
            <person name="Wang K."/>
            <person name="Yang L."/>
            <person name="Pan H."/>
            <person name="Jiang H."/>
            <person name="Wei Q."/>
            <person name="Fang M."/>
            <person name="Yu H."/>
            <person name="Zhu C."/>
            <person name="Cai Y."/>
            <person name="He Y."/>
            <person name="Gan X."/>
            <person name="Zeng H."/>
            <person name="Yu D."/>
            <person name="Zhu Y."/>
            <person name="Jiang H."/>
            <person name="Qiu Q."/>
            <person name="Yang H."/>
            <person name="Zhang Y.E."/>
            <person name="Wang W."/>
            <person name="Zhu M."/>
            <person name="He S."/>
            <person name="Zhang G."/>
        </authorList>
    </citation>
    <scope>NUCLEOTIDE SEQUENCE [LARGE SCALE GENOMIC DNA]</scope>
    <source>
        <strain evidence="8">Bchr_013</strain>
    </source>
</reference>
<dbReference type="InterPro" id="IPR050780">
    <property type="entry name" value="Mucin_vWF_Thrombospondin_sf"/>
</dbReference>
<dbReference type="SMART" id="SM00215">
    <property type="entry name" value="VWC_out"/>
    <property type="match status" value="1"/>
</dbReference>
<evidence type="ECO:0000256" key="5">
    <source>
        <dbReference type="ARBA" id="ARBA00023180"/>
    </source>
</evidence>
<feature type="domain" description="VWFD" evidence="7">
    <location>
        <begin position="475"/>
        <end position="646"/>
    </location>
</feature>
<proteinExistence type="predicted"/>
<dbReference type="InterPro" id="IPR014853">
    <property type="entry name" value="VWF/SSPO/ZAN-like_Cys-rich_dom"/>
</dbReference>
<comment type="subcellular location">
    <subcellularLocation>
        <location evidence="1">Secreted</location>
    </subcellularLocation>
</comment>
<organism evidence="8 9">
    <name type="scientific">Polypterus senegalus</name>
    <name type="common">Senegal bichir</name>
    <dbReference type="NCBI Taxonomy" id="55291"/>
    <lineage>
        <taxon>Eukaryota</taxon>
        <taxon>Metazoa</taxon>
        <taxon>Chordata</taxon>
        <taxon>Craniata</taxon>
        <taxon>Vertebrata</taxon>
        <taxon>Euteleostomi</taxon>
        <taxon>Actinopterygii</taxon>
        <taxon>Polypteriformes</taxon>
        <taxon>Polypteridae</taxon>
        <taxon>Polypterus</taxon>
    </lineage>
</organism>
<dbReference type="SMART" id="SM00832">
    <property type="entry name" value="C8"/>
    <property type="match status" value="4"/>
</dbReference>
<feature type="domain" description="VWFD" evidence="7">
    <location>
        <begin position="972"/>
        <end position="1152"/>
    </location>
</feature>
<feature type="non-terminal residue" evidence="8">
    <location>
        <position position="1"/>
    </location>
</feature>
<dbReference type="Pfam" id="PF08742">
    <property type="entry name" value="C8"/>
    <property type="match status" value="3"/>
</dbReference>
<dbReference type="GO" id="GO:0005615">
    <property type="term" value="C:extracellular space"/>
    <property type="evidence" value="ECO:0007669"/>
    <property type="project" value="TreeGrafter"/>
</dbReference>
<keyword evidence="5" id="KW-0325">Glycoprotein</keyword>
<feature type="compositionally biased region" description="Basic and acidic residues" evidence="6">
    <location>
        <begin position="1334"/>
        <end position="1356"/>
    </location>
</feature>
<evidence type="ECO:0000256" key="6">
    <source>
        <dbReference type="SAM" id="MobiDB-lite"/>
    </source>
</evidence>
<protein>
    <submittedName>
        <fullName evidence="8">MUC5B protein</fullName>
    </submittedName>
</protein>
<dbReference type="InterPro" id="IPR058753">
    <property type="entry name" value="TIL_OTOGL_Mucin"/>
</dbReference>
<dbReference type="PROSITE" id="PS51233">
    <property type="entry name" value="VWFD"/>
    <property type="match status" value="4"/>
</dbReference>
<feature type="non-terminal residue" evidence="8">
    <location>
        <position position="1368"/>
    </location>
</feature>
<evidence type="ECO:0000259" key="7">
    <source>
        <dbReference type="PROSITE" id="PS51233"/>
    </source>
</evidence>
<dbReference type="FunFam" id="2.10.25.10:FF:000674">
    <property type="entry name" value="Mucin-2"/>
    <property type="match status" value="1"/>
</dbReference>
<dbReference type="InterPro" id="IPR002919">
    <property type="entry name" value="TIL_dom"/>
</dbReference>
<feature type="region of interest" description="Disordered" evidence="6">
    <location>
        <begin position="869"/>
        <end position="900"/>
    </location>
</feature>
<feature type="compositionally biased region" description="Polar residues" evidence="6">
    <location>
        <begin position="887"/>
        <end position="900"/>
    </location>
</feature>
<feature type="compositionally biased region" description="Polar residues" evidence="6">
    <location>
        <begin position="869"/>
        <end position="880"/>
    </location>
</feature>
<dbReference type="InterPro" id="IPR001846">
    <property type="entry name" value="VWF_type-D"/>
</dbReference>
<evidence type="ECO:0000256" key="4">
    <source>
        <dbReference type="ARBA" id="ARBA00023157"/>
    </source>
</evidence>
<feature type="domain" description="VWFD" evidence="7">
    <location>
        <begin position="1"/>
        <end position="151"/>
    </location>
</feature>
<evidence type="ECO:0000256" key="1">
    <source>
        <dbReference type="ARBA" id="ARBA00004613"/>
    </source>
</evidence>
<feature type="region of interest" description="Disordered" evidence="6">
    <location>
        <begin position="1145"/>
        <end position="1165"/>
    </location>
</feature>
<feature type="domain" description="VWFD" evidence="7">
    <location>
        <begin position="240"/>
        <end position="321"/>
    </location>
</feature>
<dbReference type="Gene3D" id="2.10.25.10">
    <property type="entry name" value="Laminin"/>
    <property type="match status" value="1"/>
</dbReference>
<evidence type="ECO:0000256" key="3">
    <source>
        <dbReference type="ARBA" id="ARBA00022737"/>
    </source>
</evidence>
<dbReference type="SMART" id="SM00216">
    <property type="entry name" value="VWD"/>
    <property type="match status" value="2"/>
</dbReference>
<dbReference type="Pfam" id="PF01826">
    <property type="entry name" value="TIL"/>
    <property type="match status" value="1"/>
</dbReference>
<keyword evidence="2" id="KW-0964">Secreted</keyword>
<evidence type="ECO:0000313" key="9">
    <source>
        <dbReference type="Proteomes" id="UP000886611"/>
    </source>
</evidence>
<dbReference type="Pfam" id="PF00094">
    <property type="entry name" value="VWD"/>
    <property type="match status" value="4"/>
</dbReference>
<sequence length="1368" mass="151541">MVDSKVMVAMEVMAIMTMLDTVDMVNVAIITTRVIQAMEILQDVVVTRVATSHTDNTLCRANLPISQAGILISESSTYIKVTSKIGLVFQWNKDDALLLEIDEKYVNQTCGLCGDFNHIQIYDEFIMNGVKIDPQDFGRNWKISGPTETCTEPTPSSKKNCETHRAACEDYLSDKALDTCNDLVSINDFVDACIQDMCDCDESDSSSCVCNTISEYSRQCAHAGGQPKNWRKKDFCTEVTIFSPSTFYIIMQTSFGLQIKVQLVPLMQVYLNTDVSHKGQTSGLCGNFNNIQVDDFKAESGALEGTAASFCNSWKTKAICEDMNDLYDNPCAASIENEKYAQHWCSLLSLPTGPFAKCHSVVSPAPYQKNCLFDTCSGSNSEDRMCASISAYVRICAFKGIQIDGWRDNMCDKFSKNCPSTMTFSYSMTSCNRTCRSISEPDPTCRVDFTSVDGCGCSEGTYLNDNGKCVEQSACPCYLNGVVVKPEEVITKDGASCTCKNRIWDCTEKQCQGTCAIYGDGHYITFDGKRFNFNGDCEYTLTQNNELKLSDGHFEVLQRETKLEVPYKVRVMGIYLVIEADNSLTLMWDRKTSMFIKLSPSYKGNVCGLCGNYDGDVNNDFTTRSQSVVVSVMEFGNSWKASPSCPDAQDSKDPCISNPYRQSWAQKQCSIIKSQVFTDCHPQVDPSPFHDACVRDSCACDTGGDCECFCTAVASYAKACNDAALFCDYYNAPDGCEWHYKPCGAPCMKTCRNPTEKCSDQIIGLEGCYPKCPPNEPIFDEDSMKCVPLEQCGCFDDDDGKHYMNGDIIPAKENCQTCKCASTTVQCSYDATGAIVYNTTDADGWCYTAVCEQNCEITKSVTECHLTTSPPQKITSARPSTTEEKAQTSQKPTTAAPLTTPSMNCDSLNPPRKFDETWQVDKCTTATCKGGSVISLNPVNCKPAEPVVCENGRPPVKVYDDSGCCFHYECECFCSGWDNSHYTTFDGTYYNFKRSCSYVLVKEITSKNGEFKVILNNQNCDDSSSQDCAGSLTVLYKAQKVTLDQQDGKNKVFFNEVEVGIPFTNDVFTITGTQSEVDVKIAEIDATITYTRNTFSILLPYSDFNQNTEGLCGTCDNNKENDARLPDGTTDPSFTRMPDQWLLPTESKPECTNQPKPTPTPTSQTTQPTCKAEVCDILNSKVFEDCQKVIPVEIYYTACQNDVCSNPEKHFGCSSLEAYASKCLSSGICVDWRGATNGKCDAKDVCVYNNVEFQGSEFEKVEGQCCGRCVEKSCVIVTEDNTPHLLQPGEIWPSTDDKCTSYTCSKQSDHLITVETKMQCEDIDVDDCIPVKGSKESEEHSFENKKQNDSKNDLKSKGVKMASKKMRK</sequence>
<dbReference type="GO" id="GO:0031012">
    <property type="term" value="C:extracellular matrix"/>
    <property type="evidence" value="ECO:0007669"/>
    <property type="project" value="TreeGrafter"/>
</dbReference>
<dbReference type="PANTHER" id="PTHR11339">
    <property type="entry name" value="EXTRACELLULAR MATRIX GLYCOPROTEIN RELATED"/>
    <property type="match status" value="1"/>
</dbReference>